<evidence type="ECO:0000313" key="2">
    <source>
        <dbReference type="Proteomes" id="UP000753802"/>
    </source>
</evidence>
<reference evidence="1 2" key="1">
    <citation type="submission" date="2020-01" db="EMBL/GenBank/DDBJ databases">
        <title>Genome analysis.</title>
        <authorList>
            <person name="Wu S."/>
            <person name="Wang G."/>
        </authorList>
    </citation>
    <scope>NUCLEOTIDE SEQUENCE [LARGE SCALE GENOMIC DNA]</scope>
    <source>
        <strain evidence="1 2">SYL130</strain>
    </source>
</reference>
<gene>
    <name evidence="1" type="ORF">GWC95_04690</name>
</gene>
<protein>
    <submittedName>
        <fullName evidence="1">Uncharacterized protein</fullName>
    </submittedName>
</protein>
<proteinExistence type="predicted"/>
<dbReference type="EMBL" id="JAACJS010000004">
    <property type="protein sequence ID" value="NCI49209.1"/>
    <property type="molecule type" value="Genomic_DNA"/>
</dbReference>
<organism evidence="1 2">
    <name type="scientific">Sediminibacterium roseum</name>
    <dbReference type="NCBI Taxonomy" id="1978412"/>
    <lineage>
        <taxon>Bacteria</taxon>
        <taxon>Pseudomonadati</taxon>
        <taxon>Bacteroidota</taxon>
        <taxon>Chitinophagia</taxon>
        <taxon>Chitinophagales</taxon>
        <taxon>Chitinophagaceae</taxon>
        <taxon>Sediminibacterium</taxon>
    </lineage>
</organism>
<comment type="caution">
    <text evidence="1">The sequence shown here is derived from an EMBL/GenBank/DDBJ whole genome shotgun (WGS) entry which is preliminary data.</text>
</comment>
<accession>A0ABW9ZQK4</accession>
<dbReference type="RefSeq" id="WP_161817539.1">
    <property type="nucleotide sequence ID" value="NZ_JAACJS010000004.1"/>
</dbReference>
<sequence>MSIRSFLMNSMAFRNMMLISGYENNYSRKKGAFIPYFNYVIGPYQQESFLLNFPKEPYAEQYYNFIFTKLFAYNAADAIRYISTHYDLYPDQPAFLNFLQLELRHRIDRLGTNSKTSNIIKWRSIMNLSLEWVEKKINDVSDSRKQLMYNQFVRNDLTVLVKNELQGSNNSNAFDDAHLDRLADRVSEKVQPIVEKIMDQVDGRLADQQQTGSIKLSNIHLKDKLIGLFQVLKELQKEVKSKDTNKHQQGEPLFTKMDNIDIAHLLLNFVPFNQSKIEAAEKQYYRVRGDIDRDDPTYQQLNKALQKYFFG</sequence>
<evidence type="ECO:0000313" key="1">
    <source>
        <dbReference type="EMBL" id="NCI49209.1"/>
    </source>
</evidence>
<dbReference type="Proteomes" id="UP000753802">
    <property type="component" value="Unassembled WGS sequence"/>
</dbReference>
<name>A0ABW9ZQK4_9BACT</name>
<keyword evidence="2" id="KW-1185">Reference proteome</keyword>